<gene>
    <name evidence="3" type="ORF">TRUGW13939_10419</name>
</gene>
<dbReference type="OrthoDB" id="2141316at2759"/>
<dbReference type="EMBL" id="CP055903">
    <property type="protein sequence ID" value="QKX63250.1"/>
    <property type="molecule type" value="Genomic_DNA"/>
</dbReference>
<evidence type="ECO:0000313" key="3">
    <source>
        <dbReference type="EMBL" id="QKX63250.1"/>
    </source>
</evidence>
<sequence length="660" mass="71580">MEVTIVASATIYLAGDSTMAPGGGGTETQGWGEYLGQDVSLTVSNQAIAGRSARSYTREGRFDGIAALVQEGDYVVIEFGHNDGGSLTPTDNGRTDCSGTGSETCETTYDGVEETVLTFPAYLENASASFIAKGANVIISSQTPNNPWETGTFEYSPSRFVEYAQIAAEAAGVEYVDHGAYTANIFEQLGNATVNSYYPIDHTHTSPTGADVVEQAFLKGIVCGGLSLNVGITINIISYKKMGLFSTASKTAVIGLVFAIALPPFFHQAKVIGVLRTPSSTLIAPENFVVISDTTYCEDIHYYSQAHVLFAACEDNNSTRYEWFPPLAIFDHPEAIGQGSIHVIDPKSMISRRLEFDYFHEPFVTHGIDVIADPSAEDAVFIFAVNHLPNPEYRPGESAPKARSQIEIFHHHLGSQSVRHVRSVLHKLITTPNDIHAVSPTAFYITNDHFYRQGILRDMEDAIPAAGWSDTTYVQLSTLDTNTSDEGVLASIAFTGLHNNNGLGHGPRISSTDEEFLITSACSGVFHRLAAPPGEQHKLNLIESIHMPSNLDNPSYLLDPYGTTEKDISGYILPGLTKGLAFQRTHKEKSVVHPGAIWYIPKSSEGNWEIRLLFEDDGSKISAITSAVAVPIEPEGETRSAWLFVTGVMADNVIAVKVEL</sequence>
<dbReference type="GO" id="GO:0016788">
    <property type="term" value="F:hydrolase activity, acting on ester bonds"/>
    <property type="evidence" value="ECO:0007669"/>
    <property type="project" value="InterPro"/>
</dbReference>
<dbReference type="PANTHER" id="PTHR43695:SF1">
    <property type="entry name" value="RHAMNOGALACTURONAN ACETYLESTERASE"/>
    <property type="match status" value="1"/>
</dbReference>
<dbReference type="InterPro" id="IPR036514">
    <property type="entry name" value="SGNH_hydro_sf"/>
</dbReference>
<protein>
    <submittedName>
        <fullName evidence="3">Uncharacterized protein</fullName>
    </submittedName>
</protein>
<dbReference type="KEGG" id="trg:TRUGW13939_10419"/>
<dbReference type="InterPro" id="IPR037459">
    <property type="entry name" value="RhgT-like"/>
</dbReference>
<comment type="similarity">
    <text evidence="1">Belongs to the 'GDSL' lipolytic enzyme family.</text>
</comment>
<dbReference type="GeneID" id="55997899"/>
<dbReference type="SUPFAM" id="SSF52266">
    <property type="entry name" value="SGNH hydrolase"/>
    <property type="match status" value="1"/>
</dbReference>
<evidence type="ECO:0000256" key="2">
    <source>
        <dbReference type="ARBA" id="ARBA00022801"/>
    </source>
</evidence>
<dbReference type="InterPro" id="IPR011042">
    <property type="entry name" value="6-blade_b-propeller_TolB-like"/>
</dbReference>
<dbReference type="Gene3D" id="3.40.50.1110">
    <property type="entry name" value="SGNH hydrolase"/>
    <property type="match status" value="1"/>
</dbReference>
<keyword evidence="2" id="KW-0378">Hydrolase</keyword>
<dbReference type="Proteomes" id="UP000509510">
    <property type="component" value="Chromosome VI"/>
</dbReference>
<keyword evidence="4" id="KW-1185">Reference proteome</keyword>
<name>A0A7H8R9Z3_TALRU</name>
<evidence type="ECO:0000313" key="4">
    <source>
        <dbReference type="Proteomes" id="UP000509510"/>
    </source>
</evidence>
<proteinExistence type="inferred from homology"/>
<reference evidence="4" key="1">
    <citation type="submission" date="2020-06" db="EMBL/GenBank/DDBJ databases">
        <title>A chromosome-scale genome assembly of Talaromyces rugulosus W13939.</title>
        <authorList>
            <person name="Wang B."/>
            <person name="Guo L."/>
            <person name="Ye K."/>
            <person name="Wang L."/>
        </authorList>
    </citation>
    <scope>NUCLEOTIDE SEQUENCE [LARGE SCALE GENOMIC DNA]</scope>
    <source>
        <strain evidence="4">W13939</strain>
    </source>
</reference>
<dbReference type="AlphaFoldDB" id="A0A7H8R9Z3"/>
<evidence type="ECO:0000256" key="1">
    <source>
        <dbReference type="ARBA" id="ARBA00008668"/>
    </source>
</evidence>
<accession>A0A7H8R9Z3</accession>
<dbReference type="RefSeq" id="XP_035349424.1">
    <property type="nucleotide sequence ID" value="XM_035493531.1"/>
</dbReference>
<dbReference type="Gene3D" id="2.120.10.30">
    <property type="entry name" value="TolB, C-terminal domain"/>
    <property type="match status" value="1"/>
</dbReference>
<organism evidence="3 4">
    <name type="scientific">Talaromyces rugulosus</name>
    <name type="common">Penicillium rugulosum</name>
    <dbReference type="NCBI Taxonomy" id="121627"/>
    <lineage>
        <taxon>Eukaryota</taxon>
        <taxon>Fungi</taxon>
        <taxon>Dikarya</taxon>
        <taxon>Ascomycota</taxon>
        <taxon>Pezizomycotina</taxon>
        <taxon>Eurotiomycetes</taxon>
        <taxon>Eurotiomycetidae</taxon>
        <taxon>Eurotiales</taxon>
        <taxon>Trichocomaceae</taxon>
        <taxon>Talaromyces</taxon>
        <taxon>Talaromyces sect. Islandici</taxon>
    </lineage>
</organism>
<dbReference type="Pfam" id="PF00657">
    <property type="entry name" value="Lipase_GDSL"/>
    <property type="match status" value="1"/>
</dbReference>
<dbReference type="CDD" id="cd01821">
    <property type="entry name" value="Rhamnogalacturan_acetylesterase_like"/>
    <property type="match status" value="1"/>
</dbReference>
<dbReference type="InterPro" id="IPR001087">
    <property type="entry name" value="GDSL"/>
</dbReference>
<dbReference type="PANTHER" id="PTHR43695">
    <property type="entry name" value="PUTATIVE (AFU_ORTHOLOGUE AFUA_2G17250)-RELATED"/>
    <property type="match status" value="1"/>
</dbReference>